<evidence type="ECO:0000313" key="3">
    <source>
        <dbReference type="Proteomes" id="UP000823388"/>
    </source>
</evidence>
<dbReference type="EMBL" id="CM029037">
    <property type="protein sequence ID" value="KAG2657198.1"/>
    <property type="molecule type" value="Genomic_DNA"/>
</dbReference>
<organism evidence="2 3">
    <name type="scientific">Panicum virgatum</name>
    <name type="common">Blackwell switchgrass</name>
    <dbReference type="NCBI Taxonomy" id="38727"/>
    <lineage>
        <taxon>Eukaryota</taxon>
        <taxon>Viridiplantae</taxon>
        <taxon>Streptophyta</taxon>
        <taxon>Embryophyta</taxon>
        <taxon>Tracheophyta</taxon>
        <taxon>Spermatophyta</taxon>
        <taxon>Magnoliopsida</taxon>
        <taxon>Liliopsida</taxon>
        <taxon>Poales</taxon>
        <taxon>Poaceae</taxon>
        <taxon>PACMAD clade</taxon>
        <taxon>Panicoideae</taxon>
        <taxon>Panicodae</taxon>
        <taxon>Paniceae</taxon>
        <taxon>Panicinae</taxon>
        <taxon>Panicum</taxon>
        <taxon>Panicum sect. Hiantes</taxon>
    </lineage>
</organism>
<feature type="region of interest" description="Disordered" evidence="1">
    <location>
        <begin position="1"/>
        <end position="58"/>
    </location>
</feature>
<feature type="region of interest" description="Disordered" evidence="1">
    <location>
        <begin position="131"/>
        <end position="170"/>
    </location>
</feature>
<reference evidence="2" key="1">
    <citation type="submission" date="2020-05" db="EMBL/GenBank/DDBJ databases">
        <title>WGS assembly of Panicum virgatum.</title>
        <authorList>
            <person name="Lovell J.T."/>
            <person name="Jenkins J."/>
            <person name="Shu S."/>
            <person name="Juenger T.E."/>
            <person name="Schmutz J."/>
        </authorList>
    </citation>
    <scope>NUCLEOTIDE SEQUENCE</scope>
    <source>
        <strain evidence="2">AP13</strain>
    </source>
</reference>
<gene>
    <name evidence="2" type="ORF">PVAP13_1KG050654</name>
</gene>
<dbReference type="AlphaFoldDB" id="A0A8T0XDH4"/>
<comment type="caution">
    <text evidence="2">The sequence shown here is derived from an EMBL/GenBank/DDBJ whole genome shotgun (WGS) entry which is preliminary data.</text>
</comment>
<evidence type="ECO:0000313" key="2">
    <source>
        <dbReference type="EMBL" id="KAG2657197.1"/>
    </source>
</evidence>
<keyword evidence="3" id="KW-1185">Reference proteome</keyword>
<proteinExistence type="predicted"/>
<evidence type="ECO:0000256" key="1">
    <source>
        <dbReference type="SAM" id="MobiDB-lite"/>
    </source>
</evidence>
<protein>
    <submittedName>
        <fullName evidence="2">Uncharacterized protein</fullName>
    </submittedName>
</protein>
<accession>A0A8T0XDH4</accession>
<dbReference type="EMBL" id="CM029037">
    <property type="protein sequence ID" value="KAG2657197.1"/>
    <property type="molecule type" value="Genomic_DNA"/>
</dbReference>
<name>A0A8T0XDH4_PANVG</name>
<feature type="compositionally biased region" description="Low complexity" evidence="1">
    <location>
        <begin position="42"/>
        <end position="51"/>
    </location>
</feature>
<sequence>MPDSRRGRGSVEPLPQPIPAVATDPTASASRRRSARPPLQWRPPASWFSSASPPPSHHRLSVASFPAIVVLPRNNVNRAIASSGNPPVHLPQAPTSRHRPFPCHGGAAASTAPTMCAVDPRPQQWCRRSLATRDADLRPSGTDPQLRTPRSDAHAVDPQPVPPPALIRARRNFERPRAAARRTGSCLLWFRLLQRGQRPRQGMTP</sequence>
<dbReference type="Proteomes" id="UP000823388">
    <property type="component" value="Chromosome 1K"/>
</dbReference>